<evidence type="ECO:0000256" key="1">
    <source>
        <dbReference type="ARBA" id="ARBA00004442"/>
    </source>
</evidence>
<reference evidence="8 9" key="1">
    <citation type="submission" date="2016-02" db="EMBL/GenBank/DDBJ databases">
        <title>Anaerosporomusa subterraneum gen. nov., sp. nov., a spore-forming obligate anaerobe isolated from saprolite.</title>
        <authorList>
            <person name="Choi J.K."/>
            <person name="Shah M."/>
            <person name="Yee N."/>
        </authorList>
    </citation>
    <scope>NUCLEOTIDE SEQUENCE [LARGE SCALE GENOMIC DNA]</scope>
    <source>
        <strain evidence="8 9">RU4</strain>
    </source>
</reference>
<organism evidence="8 9">
    <name type="scientific">Anaerosporomusa subterranea</name>
    <dbReference type="NCBI Taxonomy" id="1794912"/>
    <lineage>
        <taxon>Bacteria</taxon>
        <taxon>Bacillati</taxon>
        <taxon>Bacillota</taxon>
        <taxon>Negativicutes</taxon>
        <taxon>Acetonemataceae</taxon>
        <taxon>Anaerosporomusa</taxon>
    </lineage>
</organism>
<evidence type="ECO:0000256" key="7">
    <source>
        <dbReference type="ARBA" id="ARBA00023237"/>
    </source>
</evidence>
<gene>
    <name evidence="8" type="ORF">AXX12_15025</name>
</gene>
<keyword evidence="9" id="KW-1185">Reference proteome</keyword>
<dbReference type="EMBL" id="LSGP01000026">
    <property type="protein sequence ID" value="KYZ74892.1"/>
    <property type="molecule type" value="Genomic_DNA"/>
</dbReference>
<comment type="caution">
    <text evidence="8">The sequence shown here is derived from an EMBL/GenBank/DDBJ whole genome shotgun (WGS) entry which is preliminary data.</text>
</comment>
<dbReference type="GO" id="GO:0015562">
    <property type="term" value="F:efflux transmembrane transporter activity"/>
    <property type="evidence" value="ECO:0007669"/>
    <property type="project" value="InterPro"/>
</dbReference>
<keyword evidence="5" id="KW-0812">Transmembrane</keyword>
<evidence type="ECO:0000256" key="3">
    <source>
        <dbReference type="ARBA" id="ARBA00022448"/>
    </source>
</evidence>
<evidence type="ECO:0000256" key="6">
    <source>
        <dbReference type="ARBA" id="ARBA00023136"/>
    </source>
</evidence>
<dbReference type="GO" id="GO:0015288">
    <property type="term" value="F:porin activity"/>
    <property type="evidence" value="ECO:0007669"/>
    <property type="project" value="TreeGrafter"/>
</dbReference>
<name>A0A154BLU2_ANASB</name>
<evidence type="ECO:0000256" key="5">
    <source>
        <dbReference type="ARBA" id="ARBA00022692"/>
    </source>
</evidence>
<dbReference type="InterPro" id="IPR051906">
    <property type="entry name" value="TolC-like"/>
</dbReference>
<dbReference type="Proteomes" id="UP000076268">
    <property type="component" value="Unassembled WGS sequence"/>
</dbReference>
<dbReference type="GO" id="GO:1990281">
    <property type="term" value="C:efflux pump complex"/>
    <property type="evidence" value="ECO:0007669"/>
    <property type="project" value="TreeGrafter"/>
</dbReference>
<evidence type="ECO:0000256" key="4">
    <source>
        <dbReference type="ARBA" id="ARBA00022452"/>
    </source>
</evidence>
<dbReference type="Gene3D" id="1.20.1600.10">
    <property type="entry name" value="Outer membrane efflux proteins (OEP)"/>
    <property type="match status" value="1"/>
</dbReference>
<dbReference type="SUPFAM" id="SSF56954">
    <property type="entry name" value="Outer membrane efflux proteins (OEP)"/>
    <property type="match status" value="1"/>
</dbReference>
<evidence type="ECO:0000256" key="2">
    <source>
        <dbReference type="ARBA" id="ARBA00007613"/>
    </source>
</evidence>
<keyword evidence="7" id="KW-0998">Cell outer membrane</keyword>
<protein>
    <submittedName>
        <fullName evidence="8">Transporter</fullName>
    </submittedName>
</protein>
<dbReference type="AlphaFoldDB" id="A0A154BLU2"/>
<dbReference type="Pfam" id="PF02321">
    <property type="entry name" value="OEP"/>
    <property type="match status" value="2"/>
</dbReference>
<keyword evidence="4" id="KW-1134">Transmembrane beta strand</keyword>
<sequence>MNMQNRGLILTLTVITILFNATGLSLAAQAPLSLDEVLAAALKTNPAITEAQKRWEEKQNRVPLARALPNPKLGIMKDDIPTNSFNPLDGMMTEYTLSQEFMNPGKLDAMGKMAESDAAMSAAEYEAKKLDISTQVKQAYYDYLYNSQAVQIMQENQQLMKQLVDLAQINYSTGMVALQDTLKAQTEVSKMDVEIASMGAMASAASGKVNTLMGRSANAPLSVKEVFRTTAPTQTFDTLSKQSLSGPAVRGMEQQVEMAKNGVDLAKRLSNPDFELSLGRKSYKSMTTAGPADPSMGGMPGPDVTTRQPSTWSIGVMAMIPLWGDKNQAEVKSANSNLEASQAALQNMKNMQAMDIQMALSDAQAYWRQIELYQKVVIPQSEATYQAAIVGYGSGKVDMMDMLEGVNTLRNAKLALYKAKVEYEKAMANLEKAVGKAPEAPKLEMANKE</sequence>
<keyword evidence="6" id="KW-0472">Membrane</keyword>
<dbReference type="PANTHER" id="PTHR30026">
    <property type="entry name" value="OUTER MEMBRANE PROTEIN TOLC"/>
    <property type="match status" value="1"/>
</dbReference>
<keyword evidence="3" id="KW-0813">Transport</keyword>
<dbReference type="STRING" id="1794912.AXX12_15025"/>
<proteinExistence type="inferred from homology"/>
<evidence type="ECO:0000313" key="9">
    <source>
        <dbReference type="Proteomes" id="UP000076268"/>
    </source>
</evidence>
<dbReference type="GO" id="GO:0009279">
    <property type="term" value="C:cell outer membrane"/>
    <property type="evidence" value="ECO:0007669"/>
    <property type="project" value="UniProtKB-SubCell"/>
</dbReference>
<accession>A0A154BLU2</accession>
<dbReference type="PANTHER" id="PTHR30026:SF20">
    <property type="entry name" value="OUTER MEMBRANE PROTEIN TOLC"/>
    <property type="match status" value="1"/>
</dbReference>
<evidence type="ECO:0000313" key="8">
    <source>
        <dbReference type="EMBL" id="KYZ74892.1"/>
    </source>
</evidence>
<comment type="similarity">
    <text evidence="2">Belongs to the outer membrane factor (OMF) (TC 1.B.17) family.</text>
</comment>
<comment type="subcellular location">
    <subcellularLocation>
        <location evidence="1">Cell outer membrane</location>
    </subcellularLocation>
</comment>
<dbReference type="InterPro" id="IPR003423">
    <property type="entry name" value="OMP_efflux"/>
</dbReference>